<feature type="compositionally biased region" description="Polar residues" evidence="1">
    <location>
        <begin position="152"/>
        <end position="164"/>
    </location>
</feature>
<evidence type="ECO:0000256" key="1">
    <source>
        <dbReference type="SAM" id="MobiDB-lite"/>
    </source>
</evidence>
<gene>
    <name evidence="3" type="ORF">BYL167_LOCUS62713</name>
</gene>
<evidence type="ECO:0008006" key="5">
    <source>
        <dbReference type="Google" id="ProtNLM"/>
    </source>
</evidence>
<organism evidence="3 4">
    <name type="scientific">Rotaria magnacalcarata</name>
    <dbReference type="NCBI Taxonomy" id="392030"/>
    <lineage>
        <taxon>Eukaryota</taxon>
        <taxon>Metazoa</taxon>
        <taxon>Spiralia</taxon>
        <taxon>Gnathifera</taxon>
        <taxon>Rotifera</taxon>
        <taxon>Eurotatoria</taxon>
        <taxon>Bdelloidea</taxon>
        <taxon>Philodinida</taxon>
        <taxon>Philodinidae</taxon>
        <taxon>Rotaria</taxon>
    </lineage>
</organism>
<protein>
    <recommendedName>
        <fullName evidence="5">Ion transport domain-containing protein</fullName>
    </recommendedName>
</protein>
<dbReference type="InterPro" id="IPR050927">
    <property type="entry name" value="TRPM"/>
</dbReference>
<dbReference type="AlphaFoldDB" id="A0A8S3EV43"/>
<evidence type="ECO:0000256" key="2">
    <source>
        <dbReference type="SAM" id="SignalP"/>
    </source>
</evidence>
<dbReference type="GO" id="GO:0099604">
    <property type="term" value="F:ligand-gated calcium channel activity"/>
    <property type="evidence" value="ECO:0007669"/>
    <property type="project" value="TreeGrafter"/>
</dbReference>
<reference evidence="3" key="1">
    <citation type="submission" date="2021-02" db="EMBL/GenBank/DDBJ databases">
        <authorList>
            <person name="Nowell W R."/>
        </authorList>
    </citation>
    <scope>NUCLEOTIDE SEQUENCE</scope>
</reference>
<feature type="region of interest" description="Disordered" evidence="1">
    <location>
        <begin position="152"/>
        <end position="171"/>
    </location>
</feature>
<evidence type="ECO:0000313" key="4">
    <source>
        <dbReference type="Proteomes" id="UP000681967"/>
    </source>
</evidence>
<evidence type="ECO:0000313" key="3">
    <source>
        <dbReference type="EMBL" id="CAF5087526.1"/>
    </source>
</evidence>
<dbReference type="PANTHER" id="PTHR13800:SF12">
    <property type="entry name" value="TRANSIENT RECEPTOR POTENTIAL CATION CHANNEL SUBFAMILY M MEMBER-LIKE 2"/>
    <property type="match status" value="1"/>
</dbReference>
<sequence>MFVAIANILLLNVLIALFNVTIQSVQEKSHDIWRCQRFVIVDEYSTKTPLPPPFNIVYYIFLAIQRIVKRIRSHHKQRRSSTTETLLNDIKTINEPIPSQFKVSDAMQRESAIASDYWRSMLKPDEDDHTETTLNNIERKLDHMKLRMEASTCVTSGNHHGKQQINRESDV</sequence>
<feature type="chain" id="PRO_5035850349" description="Ion transport domain-containing protein" evidence="2">
    <location>
        <begin position="25"/>
        <end position="171"/>
    </location>
</feature>
<keyword evidence="2" id="KW-0732">Signal</keyword>
<dbReference type="EMBL" id="CAJOBH010235128">
    <property type="protein sequence ID" value="CAF5087526.1"/>
    <property type="molecule type" value="Genomic_DNA"/>
</dbReference>
<dbReference type="Proteomes" id="UP000681967">
    <property type="component" value="Unassembled WGS sequence"/>
</dbReference>
<accession>A0A8S3EV43</accession>
<dbReference type="GO" id="GO:0005886">
    <property type="term" value="C:plasma membrane"/>
    <property type="evidence" value="ECO:0007669"/>
    <property type="project" value="TreeGrafter"/>
</dbReference>
<proteinExistence type="predicted"/>
<comment type="caution">
    <text evidence="3">The sequence shown here is derived from an EMBL/GenBank/DDBJ whole genome shotgun (WGS) entry which is preliminary data.</text>
</comment>
<feature type="signal peptide" evidence="2">
    <location>
        <begin position="1"/>
        <end position="24"/>
    </location>
</feature>
<name>A0A8S3EV43_9BILA</name>
<dbReference type="PANTHER" id="PTHR13800">
    <property type="entry name" value="TRANSIENT RECEPTOR POTENTIAL CATION CHANNEL, SUBFAMILY M, MEMBER 6"/>
    <property type="match status" value="1"/>
</dbReference>